<dbReference type="PANTHER" id="PTHR23517:SF3">
    <property type="entry name" value="INTEGRAL MEMBRANE TRANSPORT PROTEIN"/>
    <property type="match status" value="1"/>
</dbReference>
<evidence type="ECO:0000259" key="8">
    <source>
        <dbReference type="PROSITE" id="PS50850"/>
    </source>
</evidence>
<feature type="transmembrane region" description="Helical" evidence="7">
    <location>
        <begin position="122"/>
        <end position="146"/>
    </location>
</feature>
<keyword evidence="4 7" id="KW-0812">Transmembrane</keyword>
<dbReference type="InterPro" id="IPR050171">
    <property type="entry name" value="MFS_Transporters"/>
</dbReference>
<keyword evidence="3" id="KW-1003">Cell membrane</keyword>
<gene>
    <name evidence="9" type="ORF">OJAG_00340</name>
</gene>
<feature type="transmembrane region" description="Helical" evidence="7">
    <location>
        <begin position="198"/>
        <end position="217"/>
    </location>
</feature>
<evidence type="ECO:0000256" key="4">
    <source>
        <dbReference type="ARBA" id="ARBA00022692"/>
    </source>
</evidence>
<dbReference type="InterPro" id="IPR020846">
    <property type="entry name" value="MFS_dom"/>
</dbReference>
<comment type="caution">
    <text evidence="9">The sequence shown here is derived from an EMBL/GenBank/DDBJ whole genome shotgun (WGS) entry which is preliminary data.</text>
</comment>
<dbReference type="PATRIC" id="fig|43678.3.peg.41"/>
<accession>A0A163T988</accession>
<dbReference type="Gene3D" id="1.20.1250.20">
    <property type="entry name" value="MFS general substrate transporter like domains"/>
    <property type="match status" value="2"/>
</dbReference>
<dbReference type="InterPro" id="IPR011701">
    <property type="entry name" value="MFS"/>
</dbReference>
<feature type="transmembrane region" description="Helical" evidence="7">
    <location>
        <begin position="415"/>
        <end position="434"/>
    </location>
</feature>
<evidence type="ECO:0000313" key="10">
    <source>
        <dbReference type="Proteomes" id="UP000076447"/>
    </source>
</evidence>
<evidence type="ECO:0000256" key="7">
    <source>
        <dbReference type="SAM" id="Phobius"/>
    </source>
</evidence>
<name>A0A163T988_9CELL</name>
<organism evidence="9 10">
    <name type="scientific">Oerskovia enterophila</name>
    <dbReference type="NCBI Taxonomy" id="43678"/>
    <lineage>
        <taxon>Bacteria</taxon>
        <taxon>Bacillati</taxon>
        <taxon>Actinomycetota</taxon>
        <taxon>Actinomycetes</taxon>
        <taxon>Micrococcales</taxon>
        <taxon>Cellulomonadaceae</taxon>
        <taxon>Oerskovia</taxon>
    </lineage>
</organism>
<dbReference type="AlphaFoldDB" id="A0A163T988"/>
<feature type="transmembrane region" description="Helical" evidence="7">
    <location>
        <begin position="167"/>
        <end position="186"/>
    </location>
</feature>
<evidence type="ECO:0000256" key="1">
    <source>
        <dbReference type="ARBA" id="ARBA00004651"/>
    </source>
</evidence>
<comment type="subcellular location">
    <subcellularLocation>
        <location evidence="1">Cell membrane</location>
        <topology evidence="1">Multi-pass membrane protein</topology>
    </subcellularLocation>
</comment>
<dbReference type="Pfam" id="PF07690">
    <property type="entry name" value="MFS_1"/>
    <property type="match status" value="1"/>
</dbReference>
<dbReference type="STRING" id="43678.OJAG_00340"/>
<feature type="transmembrane region" description="Helical" evidence="7">
    <location>
        <begin position="283"/>
        <end position="301"/>
    </location>
</feature>
<keyword evidence="5 7" id="KW-1133">Transmembrane helix</keyword>
<feature type="transmembrane region" description="Helical" evidence="7">
    <location>
        <begin position="337"/>
        <end position="362"/>
    </location>
</feature>
<evidence type="ECO:0000256" key="5">
    <source>
        <dbReference type="ARBA" id="ARBA00022989"/>
    </source>
</evidence>
<dbReference type="GO" id="GO:0005886">
    <property type="term" value="C:plasma membrane"/>
    <property type="evidence" value="ECO:0007669"/>
    <property type="project" value="UniProtKB-SubCell"/>
</dbReference>
<protein>
    <submittedName>
        <fullName evidence="9">Major facilitator superfamily protein</fullName>
    </submittedName>
</protein>
<sequence length="441" mass="46967">MRPREEDYDPCVAMTRTGALGARTWTSLVLLGFVGQLAWTVENMYLNVFVYDTITDDPNVIATMVAVSAVAATLATLLVGALSDRGGRRRVFIAAGYVLWGITTAAFGFLSPDTVSGLVPAANAVVVAAVAVVALDAVMSLFGSGANDAAFQAWVTDSTEPANRGRVESVLAVMPLLSMLVVFGAFDGMTRAGQWRGFFVLVGAIIVVVGVVSWFLVRDRELTVRQEDGYLRSVVHGLRPSAVRENPGLYLALSAWTIWGISTQVFLPYLIIYLQRYLRIDGYAIVLAVVLLGASVVSVIGGRIVDRVGKVRFLLPAVAVYGTGLVLMAFARGMVPAILAGLVMMSGFMLVLTPIGALVRDYSPPDRAGHVQGLRMVFAILVPMLVGPFVGAAVIRGAAETYSELGVVKQVPSPLIFVAAAVVLLLILVPVTLLRRKEPAA</sequence>
<feature type="transmembrane region" description="Helical" evidence="7">
    <location>
        <begin position="249"/>
        <end position="271"/>
    </location>
</feature>
<dbReference type="EMBL" id="LRIE01000014">
    <property type="protein sequence ID" value="KZM37253.1"/>
    <property type="molecule type" value="Genomic_DNA"/>
</dbReference>
<evidence type="ECO:0000256" key="3">
    <source>
        <dbReference type="ARBA" id="ARBA00022475"/>
    </source>
</evidence>
<keyword evidence="2" id="KW-0813">Transport</keyword>
<dbReference type="PANTHER" id="PTHR23517">
    <property type="entry name" value="RESISTANCE PROTEIN MDTM, PUTATIVE-RELATED-RELATED"/>
    <property type="match status" value="1"/>
</dbReference>
<feature type="transmembrane region" description="Helical" evidence="7">
    <location>
        <begin position="20"/>
        <end position="39"/>
    </location>
</feature>
<feature type="domain" description="Major facilitator superfamily (MFS) profile" evidence="8">
    <location>
        <begin position="24"/>
        <end position="438"/>
    </location>
</feature>
<proteinExistence type="predicted"/>
<dbReference type="InterPro" id="IPR036259">
    <property type="entry name" value="MFS_trans_sf"/>
</dbReference>
<feature type="transmembrane region" description="Helical" evidence="7">
    <location>
        <begin position="313"/>
        <end position="331"/>
    </location>
</feature>
<keyword evidence="6 7" id="KW-0472">Membrane</keyword>
<dbReference type="Proteomes" id="UP000076447">
    <property type="component" value="Unassembled WGS sequence"/>
</dbReference>
<evidence type="ECO:0000313" key="9">
    <source>
        <dbReference type="EMBL" id="KZM37253.1"/>
    </source>
</evidence>
<feature type="transmembrane region" description="Helical" evidence="7">
    <location>
        <begin position="59"/>
        <end position="79"/>
    </location>
</feature>
<feature type="transmembrane region" description="Helical" evidence="7">
    <location>
        <begin position="91"/>
        <end position="110"/>
    </location>
</feature>
<feature type="transmembrane region" description="Helical" evidence="7">
    <location>
        <begin position="374"/>
        <end position="395"/>
    </location>
</feature>
<evidence type="ECO:0000256" key="6">
    <source>
        <dbReference type="ARBA" id="ARBA00023136"/>
    </source>
</evidence>
<dbReference type="SUPFAM" id="SSF103473">
    <property type="entry name" value="MFS general substrate transporter"/>
    <property type="match status" value="1"/>
</dbReference>
<dbReference type="GO" id="GO:0022857">
    <property type="term" value="F:transmembrane transporter activity"/>
    <property type="evidence" value="ECO:0007669"/>
    <property type="project" value="InterPro"/>
</dbReference>
<evidence type="ECO:0000256" key="2">
    <source>
        <dbReference type="ARBA" id="ARBA00022448"/>
    </source>
</evidence>
<dbReference type="PROSITE" id="PS50850">
    <property type="entry name" value="MFS"/>
    <property type="match status" value="1"/>
</dbReference>
<reference evidence="9 10" key="1">
    <citation type="submission" date="2016-01" db="EMBL/GenBank/DDBJ databases">
        <title>Genome sequence of Oerskovia enterophila VJag, an agar and cellulose degrading bacterium.</title>
        <authorList>
            <person name="Poehlein A."/>
            <person name="Jag V."/>
            <person name="Bengelsdorf F."/>
            <person name="Duerre P."/>
            <person name="Daniel R."/>
        </authorList>
    </citation>
    <scope>NUCLEOTIDE SEQUENCE [LARGE SCALE GENOMIC DNA]</scope>
    <source>
        <strain evidence="9 10">VJag</strain>
    </source>
</reference>